<dbReference type="Proteomes" id="UP000314294">
    <property type="component" value="Unassembled WGS sequence"/>
</dbReference>
<comment type="caution">
    <text evidence="2">The sequence shown here is derived from an EMBL/GenBank/DDBJ whole genome shotgun (WGS) entry which is preliminary data.</text>
</comment>
<dbReference type="AlphaFoldDB" id="A0A4Z2E994"/>
<name>A0A4Z2E994_9TELE</name>
<feature type="region of interest" description="Disordered" evidence="1">
    <location>
        <begin position="1"/>
        <end position="70"/>
    </location>
</feature>
<gene>
    <name evidence="2" type="ORF">EYF80_064970</name>
</gene>
<protein>
    <submittedName>
        <fullName evidence="2">Uncharacterized protein</fullName>
    </submittedName>
</protein>
<sequence>MEFTLETRGAVRVSGAGGSRDPGAGPETRGRGQRPGGGARAPHLFMKPRSWKLSQSPRTSSFLPVKHFPS</sequence>
<proteinExistence type="predicted"/>
<evidence type="ECO:0000313" key="2">
    <source>
        <dbReference type="EMBL" id="TNN24902.1"/>
    </source>
</evidence>
<keyword evidence="3" id="KW-1185">Reference proteome</keyword>
<organism evidence="2 3">
    <name type="scientific">Liparis tanakae</name>
    <name type="common">Tanaka's snailfish</name>
    <dbReference type="NCBI Taxonomy" id="230148"/>
    <lineage>
        <taxon>Eukaryota</taxon>
        <taxon>Metazoa</taxon>
        <taxon>Chordata</taxon>
        <taxon>Craniata</taxon>
        <taxon>Vertebrata</taxon>
        <taxon>Euteleostomi</taxon>
        <taxon>Actinopterygii</taxon>
        <taxon>Neopterygii</taxon>
        <taxon>Teleostei</taxon>
        <taxon>Neoteleostei</taxon>
        <taxon>Acanthomorphata</taxon>
        <taxon>Eupercaria</taxon>
        <taxon>Perciformes</taxon>
        <taxon>Cottioidei</taxon>
        <taxon>Cottales</taxon>
        <taxon>Liparidae</taxon>
        <taxon>Liparis</taxon>
    </lineage>
</organism>
<accession>A0A4Z2E994</accession>
<dbReference type="EMBL" id="SRLO01013972">
    <property type="protein sequence ID" value="TNN24902.1"/>
    <property type="molecule type" value="Genomic_DNA"/>
</dbReference>
<feature type="compositionally biased region" description="Polar residues" evidence="1">
    <location>
        <begin position="52"/>
        <end position="62"/>
    </location>
</feature>
<reference evidence="2 3" key="1">
    <citation type="submission" date="2019-03" db="EMBL/GenBank/DDBJ databases">
        <title>First draft genome of Liparis tanakae, snailfish: a comprehensive survey of snailfish specific genes.</title>
        <authorList>
            <person name="Kim W."/>
            <person name="Song I."/>
            <person name="Jeong J.-H."/>
            <person name="Kim D."/>
            <person name="Kim S."/>
            <person name="Ryu S."/>
            <person name="Song J.Y."/>
            <person name="Lee S.K."/>
        </authorList>
    </citation>
    <scope>NUCLEOTIDE SEQUENCE [LARGE SCALE GENOMIC DNA]</scope>
    <source>
        <tissue evidence="2">Muscle</tissue>
    </source>
</reference>
<evidence type="ECO:0000256" key="1">
    <source>
        <dbReference type="SAM" id="MobiDB-lite"/>
    </source>
</evidence>
<evidence type="ECO:0000313" key="3">
    <source>
        <dbReference type="Proteomes" id="UP000314294"/>
    </source>
</evidence>